<dbReference type="GO" id="GO:0000025">
    <property type="term" value="P:maltose catabolic process"/>
    <property type="evidence" value="ECO:0007669"/>
    <property type="project" value="TreeGrafter"/>
</dbReference>
<dbReference type="SMART" id="SM00642">
    <property type="entry name" value="Aamy"/>
    <property type="match status" value="1"/>
</dbReference>
<dbReference type="GO" id="GO:0033934">
    <property type="term" value="F:glucan 1,4-alpha-maltotriohydrolase activity"/>
    <property type="evidence" value="ECO:0007669"/>
    <property type="project" value="TreeGrafter"/>
</dbReference>
<feature type="domain" description="Glycosyl hydrolase family 13 catalytic" evidence="3">
    <location>
        <begin position="31"/>
        <end position="450"/>
    </location>
</feature>
<proteinExistence type="inferred from homology"/>
<dbReference type="AlphaFoldDB" id="A0A9P8VYU7"/>
<dbReference type="InterPro" id="IPR013780">
    <property type="entry name" value="Glyco_hydro_b"/>
</dbReference>
<evidence type="ECO:0000313" key="4">
    <source>
        <dbReference type="EMBL" id="KAH6884953.1"/>
    </source>
</evidence>
<dbReference type="Gene3D" id="3.90.400.10">
    <property type="entry name" value="Oligo-1,6-glucosidase, Domain 2"/>
    <property type="match status" value="1"/>
</dbReference>
<dbReference type="GO" id="GO:0005987">
    <property type="term" value="P:sucrose catabolic process"/>
    <property type="evidence" value="ECO:0007669"/>
    <property type="project" value="TreeGrafter"/>
</dbReference>
<dbReference type="GO" id="GO:0004556">
    <property type="term" value="F:alpha-amylase activity"/>
    <property type="evidence" value="ECO:0007669"/>
    <property type="project" value="TreeGrafter"/>
</dbReference>
<dbReference type="GO" id="GO:0004575">
    <property type="term" value="F:sucrose alpha-glucosidase activity"/>
    <property type="evidence" value="ECO:0007669"/>
    <property type="project" value="TreeGrafter"/>
</dbReference>
<dbReference type="PANTHER" id="PTHR10357:SF232">
    <property type="entry name" value="GLYCOSYL HYDROLASE FAMILY 13 CATALYTIC DOMAIN-CONTAINING PROTEIN"/>
    <property type="match status" value="1"/>
</dbReference>
<keyword evidence="5" id="KW-1185">Reference proteome</keyword>
<evidence type="ECO:0000256" key="2">
    <source>
        <dbReference type="ARBA" id="ARBA00026248"/>
    </source>
</evidence>
<dbReference type="InterPro" id="IPR006047">
    <property type="entry name" value="GH13_cat_dom"/>
</dbReference>
<keyword evidence="4" id="KW-0378">Hydrolase</keyword>
<sequence length="599" mass="69005">MPVPQVENLERNPALVHGTGRIWWKEASVYQIYPASFCDSNGDGIGDIPGINTKLDYLKSLGTDVVWLCPVYVSPHVDMGYDIADYRAIHPPYGTLRDVENLIAGLHERGMKLVMDLVVNHTSDQHEWFRESRGSRNSAKRDWYIWRKPTFDEQGRRQPPNNWASIFGGSAWSYDETTEEYYLRLFCKEQPDLNWENPAVVQEVHDIMKFWLDKGVDGFRMDVINLISKAPGLRDAPIIVPDQQFQPAHELYANGPRLHEFLRGLREILDHYDAFAVGEMPWAKSEADVIESVAANRKELNMVFQFDIVDMDNGREGKFSPKPWSLRTLKDIVEKWQTCMHANNGWNALFLENHDQSRSVSRFTPHSPPNRKFAAKMLATFIGLQSGTLFIYQGQELGMANLPRSWSIDEYKDVETQNFYQLALEKLMGDEVGIGLFLDEVRLKARDHARSPVQWNSQSHGGFSTGVPWMRVNDDYTQWNAEEQIKDPASIFSHWRRVLELRRQHWAVFIYGSFQMVDRDHPSIFVYKRICRAATATIVANFTDDHQEWLVSKDTATSLTGGMVVLCNYETPSELRGQTMSLRPFEAFVVLEQASNEQL</sequence>
<comment type="caution">
    <text evidence="4">The sequence shown here is derived from an EMBL/GenBank/DDBJ whole genome shotgun (WGS) entry which is preliminary data.</text>
</comment>
<dbReference type="CDD" id="cd11333">
    <property type="entry name" value="AmyAc_SI_OligoGlu_DGase"/>
    <property type="match status" value="1"/>
</dbReference>
<dbReference type="EMBL" id="JAGPYM010000019">
    <property type="protein sequence ID" value="KAH6884953.1"/>
    <property type="molecule type" value="Genomic_DNA"/>
</dbReference>
<dbReference type="FunFam" id="3.20.20.80:FF:000087">
    <property type="entry name" value="Oligo-1,6-glucosidase IMA1"/>
    <property type="match status" value="1"/>
</dbReference>
<dbReference type="Gene3D" id="2.60.40.1180">
    <property type="entry name" value="Golgi alpha-mannosidase II"/>
    <property type="match status" value="1"/>
</dbReference>
<evidence type="ECO:0000259" key="3">
    <source>
        <dbReference type="SMART" id="SM00642"/>
    </source>
</evidence>
<organism evidence="4 5">
    <name type="scientific">Thelonectria olida</name>
    <dbReference type="NCBI Taxonomy" id="1576542"/>
    <lineage>
        <taxon>Eukaryota</taxon>
        <taxon>Fungi</taxon>
        <taxon>Dikarya</taxon>
        <taxon>Ascomycota</taxon>
        <taxon>Pezizomycotina</taxon>
        <taxon>Sordariomycetes</taxon>
        <taxon>Hypocreomycetidae</taxon>
        <taxon>Hypocreales</taxon>
        <taxon>Nectriaceae</taxon>
        <taxon>Thelonectria</taxon>
    </lineage>
</organism>
<evidence type="ECO:0000313" key="5">
    <source>
        <dbReference type="Proteomes" id="UP000777438"/>
    </source>
</evidence>
<dbReference type="InterPro" id="IPR045857">
    <property type="entry name" value="O16G_dom_2"/>
</dbReference>
<dbReference type="OrthoDB" id="1740265at2759"/>
<dbReference type="InterPro" id="IPR017853">
    <property type="entry name" value="GH"/>
</dbReference>
<dbReference type="FunFam" id="3.90.400.10:FF:000004">
    <property type="entry name" value="Oligo-1,6-glucosidase"/>
    <property type="match status" value="1"/>
</dbReference>
<reference evidence="4 5" key="1">
    <citation type="journal article" date="2021" name="Nat. Commun.">
        <title>Genetic determinants of endophytism in the Arabidopsis root mycobiome.</title>
        <authorList>
            <person name="Mesny F."/>
            <person name="Miyauchi S."/>
            <person name="Thiergart T."/>
            <person name="Pickel B."/>
            <person name="Atanasova L."/>
            <person name="Karlsson M."/>
            <person name="Huettel B."/>
            <person name="Barry K.W."/>
            <person name="Haridas S."/>
            <person name="Chen C."/>
            <person name="Bauer D."/>
            <person name="Andreopoulos W."/>
            <person name="Pangilinan J."/>
            <person name="LaButti K."/>
            <person name="Riley R."/>
            <person name="Lipzen A."/>
            <person name="Clum A."/>
            <person name="Drula E."/>
            <person name="Henrissat B."/>
            <person name="Kohler A."/>
            <person name="Grigoriev I.V."/>
            <person name="Martin F.M."/>
            <person name="Hacquard S."/>
        </authorList>
    </citation>
    <scope>NUCLEOTIDE SEQUENCE [LARGE SCALE GENOMIC DNA]</scope>
    <source>
        <strain evidence="4 5">MPI-CAGE-CH-0241</strain>
    </source>
</reference>
<dbReference type="Pfam" id="PF00128">
    <property type="entry name" value="Alpha-amylase"/>
    <property type="match status" value="1"/>
</dbReference>
<name>A0A9P8VYU7_9HYPO</name>
<dbReference type="GO" id="GO:0004574">
    <property type="term" value="F:oligo-1,6-glucosidase activity"/>
    <property type="evidence" value="ECO:0007669"/>
    <property type="project" value="TreeGrafter"/>
</dbReference>
<accession>A0A9P8VYU7</accession>
<dbReference type="SUPFAM" id="SSF51445">
    <property type="entry name" value="(Trans)glycosidases"/>
    <property type="match status" value="1"/>
</dbReference>
<dbReference type="Gene3D" id="3.20.20.80">
    <property type="entry name" value="Glycosidases"/>
    <property type="match status" value="1"/>
</dbReference>
<protein>
    <submittedName>
        <fullName evidence="4">Glycoside hydrolase family 13 protein</fullName>
    </submittedName>
</protein>
<dbReference type="Proteomes" id="UP000777438">
    <property type="component" value="Unassembled WGS sequence"/>
</dbReference>
<evidence type="ECO:0000256" key="1">
    <source>
        <dbReference type="ARBA" id="ARBA00008061"/>
    </source>
</evidence>
<dbReference type="SUPFAM" id="SSF51011">
    <property type="entry name" value="Glycosyl hydrolase domain"/>
    <property type="match status" value="1"/>
</dbReference>
<dbReference type="PANTHER" id="PTHR10357">
    <property type="entry name" value="ALPHA-AMYLASE FAMILY MEMBER"/>
    <property type="match status" value="1"/>
</dbReference>
<gene>
    <name evidence="4" type="ORF">B0T10DRAFT_608721</name>
</gene>
<comment type="similarity">
    <text evidence="1">Belongs to the glycosyl hydrolase 13 family.</text>
</comment>
<keyword evidence="2" id="KW-0462">Maltose metabolism</keyword>